<evidence type="ECO:0000313" key="8">
    <source>
        <dbReference type="Proteomes" id="UP000248795"/>
    </source>
</evidence>
<accession>A0A2W2BAF6</accession>
<dbReference type="CDD" id="cd01173">
    <property type="entry name" value="pyridoxal_pyridoxamine_kinase"/>
    <property type="match status" value="1"/>
</dbReference>
<dbReference type="RefSeq" id="WP_111197588.1">
    <property type="nucleotide sequence ID" value="NZ_QKVK01000003.1"/>
</dbReference>
<evidence type="ECO:0000256" key="5">
    <source>
        <dbReference type="ARBA" id="ARBA00022840"/>
    </source>
</evidence>
<name>A0A2W2BAF6_9HYPH</name>
<dbReference type="Proteomes" id="UP000248795">
    <property type="component" value="Unassembled WGS sequence"/>
</dbReference>
<keyword evidence="2" id="KW-0808">Transferase</keyword>
<evidence type="ECO:0000256" key="2">
    <source>
        <dbReference type="ARBA" id="ARBA00022679"/>
    </source>
</evidence>
<gene>
    <name evidence="7" type="ORF">DK847_08015</name>
</gene>
<dbReference type="Pfam" id="PF08543">
    <property type="entry name" value="Phos_pyr_kin"/>
    <property type="match status" value="1"/>
</dbReference>
<keyword evidence="8" id="KW-1185">Reference proteome</keyword>
<dbReference type="GO" id="GO:0008478">
    <property type="term" value="F:pyridoxal kinase activity"/>
    <property type="evidence" value="ECO:0007669"/>
    <property type="project" value="UniProtKB-EC"/>
</dbReference>
<feature type="domain" description="Pyridoxamine kinase/Phosphomethylpyrimidine kinase" evidence="6">
    <location>
        <begin position="72"/>
        <end position="239"/>
    </location>
</feature>
<evidence type="ECO:0000256" key="3">
    <source>
        <dbReference type="ARBA" id="ARBA00022741"/>
    </source>
</evidence>
<evidence type="ECO:0000313" key="7">
    <source>
        <dbReference type="EMBL" id="PZF77264.1"/>
    </source>
</evidence>
<comment type="caution">
    <text evidence="7">The sequence shown here is derived from an EMBL/GenBank/DDBJ whole genome shotgun (WGS) entry which is preliminary data.</text>
</comment>
<keyword evidence="4 7" id="KW-0418">Kinase</keyword>
<organism evidence="7 8">
    <name type="scientific">Aestuariivirga litoralis</name>
    <dbReference type="NCBI Taxonomy" id="2650924"/>
    <lineage>
        <taxon>Bacteria</taxon>
        <taxon>Pseudomonadati</taxon>
        <taxon>Pseudomonadota</taxon>
        <taxon>Alphaproteobacteria</taxon>
        <taxon>Hyphomicrobiales</taxon>
        <taxon>Aestuariivirgaceae</taxon>
        <taxon>Aestuariivirga</taxon>
    </lineage>
</organism>
<dbReference type="InterPro" id="IPR013749">
    <property type="entry name" value="PM/HMP-P_kinase-1"/>
</dbReference>
<keyword evidence="3" id="KW-0547">Nucleotide-binding</keyword>
<dbReference type="Gene3D" id="3.40.1190.20">
    <property type="match status" value="1"/>
</dbReference>
<proteinExistence type="predicted"/>
<dbReference type="InterPro" id="IPR004625">
    <property type="entry name" value="PyrdxlKinase"/>
</dbReference>
<dbReference type="GO" id="GO:0009443">
    <property type="term" value="P:pyridoxal 5'-phosphate salvage"/>
    <property type="evidence" value="ECO:0007669"/>
    <property type="project" value="InterPro"/>
</dbReference>
<dbReference type="PANTHER" id="PTHR10534:SF2">
    <property type="entry name" value="PYRIDOXAL KINASE"/>
    <property type="match status" value="1"/>
</dbReference>
<dbReference type="AlphaFoldDB" id="A0A2W2BAF6"/>
<dbReference type="PANTHER" id="PTHR10534">
    <property type="entry name" value="PYRIDOXAL KINASE"/>
    <property type="match status" value="1"/>
</dbReference>
<dbReference type="GO" id="GO:0005524">
    <property type="term" value="F:ATP binding"/>
    <property type="evidence" value="ECO:0007669"/>
    <property type="project" value="UniProtKB-KW"/>
</dbReference>
<evidence type="ECO:0000259" key="6">
    <source>
        <dbReference type="Pfam" id="PF08543"/>
    </source>
</evidence>
<reference evidence="8" key="1">
    <citation type="submission" date="2018-06" db="EMBL/GenBank/DDBJ databases">
        <title>Aestuariibacter litoralis strain KCTC 52945T.</title>
        <authorList>
            <person name="Li X."/>
            <person name="Salam N."/>
            <person name="Li J.-L."/>
            <person name="Chen Y.-M."/>
            <person name="Yang Z.-W."/>
            <person name="Zhang L.-Y."/>
            <person name="Han M.-X."/>
            <person name="Xiao M."/>
            <person name="Li W.-J."/>
        </authorList>
    </citation>
    <scope>NUCLEOTIDE SEQUENCE [LARGE SCALE GENOMIC DNA]</scope>
    <source>
        <strain evidence="8">KCTC 52945</strain>
    </source>
</reference>
<evidence type="ECO:0000256" key="4">
    <source>
        <dbReference type="ARBA" id="ARBA00022777"/>
    </source>
</evidence>
<dbReference type="SUPFAM" id="SSF53613">
    <property type="entry name" value="Ribokinase-like"/>
    <property type="match status" value="1"/>
</dbReference>
<dbReference type="InterPro" id="IPR029056">
    <property type="entry name" value="Ribokinase-like"/>
</dbReference>
<keyword evidence="5" id="KW-0067">ATP-binding</keyword>
<evidence type="ECO:0000256" key="1">
    <source>
        <dbReference type="ARBA" id="ARBA00012104"/>
    </source>
</evidence>
<dbReference type="GO" id="GO:0005829">
    <property type="term" value="C:cytosol"/>
    <property type="evidence" value="ECO:0007669"/>
    <property type="project" value="TreeGrafter"/>
</dbReference>
<dbReference type="EC" id="2.7.1.35" evidence="1"/>
<dbReference type="EMBL" id="QKVK01000003">
    <property type="protein sequence ID" value="PZF77264.1"/>
    <property type="molecule type" value="Genomic_DNA"/>
</dbReference>
<protein>
    <recommendedName>
        <fullName evidence="1">pyridoxal kinase</fullName>
        <ecNumber evidence="1">2.7.1.35</ecNumber>
    </recommendedName>
</protein>
<sequence>MKVLSISSQVVWGPVGNSAAVPALQAKGHEVLALPTITLSNHPGHGAPAGFRTPVDDMARMFAALEALGALGDLDAVLTGYFASVGQVEEVARLLDRVRAPFLLVDPVMGDHGKLYVAPEVAEAIRDHLLPRASCVTPNGFELSWLTSREVTDERSAIAAAHALLVPEVIATSIPCEEGLATLLVTPGQSHRVVSTKLDKVPHGTGDFLSGLYLAERLMQSPHHAFAAAMETLSRAIWRSAGSSVLDVAGTLHAT</sequence>